<evidence type="ECO:0000256" key="1">
    <source>
        <dbReference type="ARBA" id="ARBA00006019"/>
    </source>
</evidence>
<proteinExistence type="inferred from homology"/>
<comment type="caution">
    <text evidence="3">The sequence shown here is derived from an EMBL/GenBank/DDBJ whole genome shotgun (WGS) entry which is preliminary data.</text>
</comment>
<evidence type="ECO:0000259" key="2">
    <source>
        <dbReference type="Pfam" id="PF00888"/>
    </source>
</evidence>
<dbReference type="Pfam" id="PF00888">
    <property type="entry name" value="Cullin"/>
    <property type="match status" value="1"/>
</dbReference>
<gene>
    <name evidence="3" type="ORF">K2173_022425</name>
</gene>
<dbReference type="InterPro" id="IPR016159">
    <property type="entry name" value="Cullin_repeat-like_dom_sf"/>
</dbReference>
<dbReference type="AlphaFoldDB" id="A0AAV8TIX1"/>
<dbReference type="SUPFAM" id="SSF74788">
    <property type="entry name" value="Cullin repeat-like"/>
    <property type="match status" value="1"/>
</dbReference>
<evidence type="ECO:0000313" key="3">
    <source>
        <dbReference type="EMBL" id="KAJ8766366.1"/>
    </source>
</evidence>
<dbReference type="InterPro" id="IPR001373">
    <property type="entry name" value="Cullin_N"/>
</dbReference>
<dbReference type="EMBL" id="JAIWQS010000005">
    <property type="protein sequence ID" value="KAJ8766366.1"/>
    <property type="molecule type" value="Genomic_DNA"/>
</dbReference>
<sequence>MFLSVSSCFLLHADKKDVVGLQPCRNKKVIELHDKYLAYVSDCLQNHILFHKAFKEAFEVFCDKGVEGSSSAELLATVCDNILKKGGSEKLSDEVIEETLEKFENVI</sequence>
<keyword evidence="4" id="KW-1185">Reference proteome</keyword>
<dbReference type="GO" id="GO:0006511">
    <property type="term" value="P:ubiquitin-dependent protein catabolic process"/>
    <property type="evidence" value="ECO:0007669"/>
    <property type="project" value="InterPro"/>
</dbReference>
<feature type="domain" description="Cullin N-terminal" evidence="2">
    <location>
        <begin position="27"/>
        <end position="103"/>
    </location>
</feature>
<evidence type="ECO:0000313" key="4">
    <source>
        <dbReference type="Proteomes" id="UP001159364"/>
    </source>
</evidence>
<dbReference type="Proteomes" id="UP001159364">
    <property type="component" value="Linkage Group LG05"/>
</dbReference>
<dbReference type="PANTHER" id="PTHR11932">
    <property type="entry name" value="CULLIN"/>
    <property type="match status" value="1"/>
</dbReference>
<organism evidence="3 4">
    <name type="scientific">Erythroxylum novogranatense</name>
    <dbReference type="NCBI Taxonomy" id="1862640"/>
    <lineage>
        <taxon>Eukaryota</taxon>
        <taxon>Viridiplantae</taxon>
        <taxon>Streptophyta</taxon>
        <taxon>Embryophyta</taxon>
        <taxon>Tracheophyta</taxon>
        <taxon>Spermatophyta</taxon>
        <taxon>Magnoliopsida</taxon>
        <taxon>eudicotyledons</taxon>
        <taxon>Gunneridae</taxon>
        <taxon>Pentapetalae</taxon>
        <taxon>rosids</taxon>
        <taxon>fabids</taxon>
        <taxon>Malpighiales</taxon>
        <taxon>Erythroxylaceae</taxon>
        <taxon>Erythroxylum</taxon>
    </lineage>
</organism>
<reference evidence="3 4" key="1">
    <citation type="submission" date="2021-09" db="EMBL/GenBank/DDBJ databases">
        <title>Genomic insights and catalytic innovation underlie evolution of tropane alkaloids biosynthesis.</title>
        <authorList>
            <person name="Wang Y.-J."/>
            <person name="Tian T."/>
            <person name="Huang J.-P."/>
            <person name="Huang S.-X."/>
        </authorList>
    </citation>
    <scope>NUCLEOTIDE SEQUENCE [LARGE SCALE GENOMIC DNA]</scope>
    <source>
        <strain evidence="3">KIB-2018</strain>
        <tissue evidence="3">Leaf</tissue>
    </source>
</reference>
<accession>A0AAV8TIX1</accession>
<protein>
    <recommendedName>
        <fullName evidence="2">Cullin N-terminal domain-containing protein</fullName>
    </recommendedName>
</protein>
<comment type="similarity">
    <text evidence="1">Belongs to the cullin family.</text>
</comment>
<dbReference type="GO" id="GO:0031625">
    <property type="term" value="F:ubiquitin protein ligase binding"/>
    <property type="evidence" value="ECO:0007669"/>
    <property type="project" value="InterPro"/>
</dbReference>
<dbReference type="Gene3D" id="1.20.1310.10">
    <property type="entry name" value="Cullin Repeats"/>
    <property type="match status" value="1"/>
</dbReference>
<dbReference type="InterPro" id="IPR045093">
    <property type="entry name" value="Cullin"/>
</dbReference>
<name>A0AAV8TIX1_9ROSI</name>